<dbReference type="Proteomes" id="UP001148313">
    <property type="component" value="Unassembled WGS sequence"/>
</dbReference>
<dbReference type="Pfam" id="PF00196">
    <property type="entry name" value="GerE"/>
    <property type="match status" value="1"/>
</dbReference>
<dbReference type="InterPro" id="IPR016032">
    <property type="entry name" value="Sig_transdc_resp-reg_C-effctor"/>
</dbReference>
<evidence type="ECO:0000259" key="4">
    <source>
        <dbReference type="PROSITE" id="PS50043"/>
    </source>
</evidence>
<dbReference type="EMBL" id="JAPJZH010000010">
    <property type="protein sequence ID" value="MDA4847041.1"/>
    <property type="molecule type" value="Genomic_DNA"/>
</dbReference>
<dbReference type="PRINTS" id="PR00038">
    <property type="entry name" value="HTHLUXR"/>
</dbReference>
<dbReference type="CDD" id="cd06170">
    <property type="entry name" value="LuxR_C_like"/>
    <property type="match status" value="1"/>
</dbReference>
<accession>A0ABT4VQQ6</accession>
<dbReference type="InterPro" id="IPR000792">
    <property type="entry name" value="Tscrpt_reg_LuxR_C"/>
</dbReference>
<keyword evidence="3" id="KW-0804">Transcription</keyword>
<dbReference type="SMART" id="SM00421">
    <property type="entry name" value="HTH_LUXR"/>
    <property type="match status" value="1"/>
</dbReference>
<feature type="domain" description="HTH luxR-type" evidence="4">
    <location>
        <begin position="1"/>
        <end position="62"/>
    </location>
</feature>
<name>A0ABT4VQQ6_9HYPH</name>
<comment type="caution">
    <text evidence="5">The sequence shown here is derived from an EMBL/GenBank/DDBJ whole genome shotgun (WGS) entry which is preliminary data.</text>
</comment>
<evidence type="ECO:0000313" key="5">
    <source>
        <dbReference type="EMBL" id="MDA4847041.1"/>
    </source>
</evidence>
<evidence type="ECO:0000256" key="1">
    <source>
        <dbReference type="ARBA" id="ARBA00023015"/>
    </source>
</evidence>
<proteinExistence type="predicted"/>
<dbReference type="InterPro" id="IPR036388">
    <property type="entry name" value="WH-like_DNA-bd_sf"/>
</dbReference>
<evidence type="ECO:0000256" key="2">
    <source>
        <dbReference type="ARBA" id="ARBA00023125"/>
    </source>
</evidence>
<keyword evidence="6" id="KW-1185">Reference proteome</keyword>
<dbReference type="Gene3D" id="1.10.10.10">
    <property type="entry name" value="Winged helix-like DNA-binding domain superfamily/Winged helix DNA-binding domain"/>
    <property type="match status" value="1"/>
</dbReference>
<protein>
    <submittedName>
        <fullName evidence="5">LuxR C-terminal-related transcriptional regulator</fullName>
    </submittedName>
</protein>
<dbReference type="PANTHER" id="PTHR44688">
    <property type="entry name" value="DNA-BINDING TRANSCRIPTIONAL ACTIVATOR DEVR_DOSR"/>
    <property type="match status" value="1"/>
</dbReference>
<dbReference type="RefSeq" id="WP_271090838.1">
    <property type="nucleotide sequence ID" value="NZ_JAPJZH010000010.1"/>
</dbReference>
<dbReference type="SUPFAM" id="SSF46894">
    <property type="entry name" value="C-terminal effector domain of the bipartite response regulators"/>
    <property type="match status" value="1"/>
</dbReference>
<dbReference type="PANTHER" id="PTHR44688:SF16">
    <property type="entry name" value="DNA-BINDING TRANSCRIPTIONAL ACTIVATOR DEVR_DOSR"/>
    <property type="match status" value="1"/>
</dbReference>
<keyword evidence="2" id="KW-0238">DNA-binding</keyword>
<sequence>MGHLTDREIEVLRLAAEGLTDSAIAKRIGITERTVLHHVSKAKEKLECRTRPHVVATAIREGLIE</sequence>
<organism evidence="5 6">
    <name type="scientific">Hoeflea poritis</name>
    <dbReference type="NCBI Taxonomy" id="2993659"/>
    <lineage>
        <taxon>Bacteria</taxon>
        <taxon>Pseudomonadati</taxon>
        <taxon>Pseudomonadota</taxon>
        <taxon>Alphaproteobacteria</taxon>
        <taxon>Hyphomicrobiales</taxon>
        <taxon>Rhizobiaceae</taxon>
        <taxon>Hoeflea</taxon>
    </lineage>
</organism>
<keyword evidence="1" id="KW-0805">Transcription regulation</keyword>
<gene>
    <name evidence="5" type="ORF">OOZ53_16900</name>
</gene>
<evidence type="ECO:0000256" key="3">
    <source>
        <dbReference type="ARBA" id="ARBA00023163"/>
    </source>
</evidence>
<dbReference type="PROSITE" id="PS50043">
    <property type="entry name" value="HTH_LUXR_2"/>
    <property type="match status" value="1"/>
</dbReference>
<evidence type="ECO:0000313" key="6">
    <source>
        <dbReference type="Proteomes" id="UP001148313"/>
    </source>
</evidence>
<reference evidence="5" key="1">
    <citation type="submission" date="2022-11" db="EMBL/GenBank/DDBJ databases">
        <title>Hoeflea poritis sp. nov., isolated from scleractinian coral Porites lutea.</title>
        <authorList>
            <person name="Zhang G."/>
            <person name="Wei Q."/>
            <person name="Cai L."/>
        </authorList>
    </citation>
    <scope>NUCLEOTIDE SEQUENCE</scope>
    <source>
        <strain evidence="5">E7-10</strain>
    </source>
</reference>